<organism evidence="2 3">
    <name type="scientific">Ktedonosporobacter rubrisoli</name>
    <dbReference type="NCBI Taxonomy" id="2509675"/>
    <lineage>
        <taxon>Bacteria</taxon>
        <taxon>Bacillati</taxon>
        <taxon>Chloroflexota</taxon>
        <taxon>Ktedonobacteria</taxon>
        <taxon>Ktedonobacterales</taxon>
        <taxon>Ktedonosporobacteraceae</taxon>
        <taxon>Ktedonosporobacter</taxon>
    </lineage>
</organism>
<accession>A0A4P6JRA6</accession>
<evidence type="ECO:0000256" key="1">
    <source>
        <dbReference type="SAM" id="MobiDB-lite"/>
    </source>
</evidence>
<evidence type="ECO:0000313" key="2">
    <source>
        <dbReference type="EMBL" id="QBD77823.1"/>
    </source>
</evidence>
<dbReference type="Proteomes" id="UP000290365">
    <property type="component" value="Chromosome"/>
</dbReference>
<dbReference type="KEGG" id="kbs:EPA93_18210"/>
<dbReference type="RefSeq" id="WP_129888876.1">
    <property type="nucleotide sequence ID" value="NZ_CP035758.1"/>
</dbReference>
<dbReference type="EMBL" id="CP035758">
    <property type="protein sequence ID" value="QBD77823.1"/>
    <property type="molecule type" value="Genomic_DNA"/>
</dbReference>
<sequence length="73" mass="8753">MDDLDELDRSRWLEPILREAKAFQHQYHFDSAEKWEGEEEEEDISCDESKEEPERIEKKYSAILIDGLWLALP</sequence>
<feature type="compositionally biased region" description="Acidic residues" evidence="1">
    <location>
        <begin position="36"/>
        <end position="51"/>
    </location>
</feature>
<keyword evidence="3" id="KW-1185">Reference proteome</keyword>
<name>A0A4P6JRA6_KTERU</name>
<proteinExistence type="predicted"/>
<dbReference type="AlphaFoldDB" id="A0A4P6JRA6"/>
<gene>
    <name evidence="2" type="ORF">EPA93_18210</name>
</gene>
<evidence type="ECO:0000313" key="3">
    <source>
        <dbReference type="Proteomes" id="UP000290365"/>
    </source>
</evidence>
<feature type="region of interest" description="Disordered" evidence="1">
    <location>
        <begin position="33"/>
        <end position="52"/>
    </location>
</feature>
<reference evidence="2 3" key="1">
    <citation type="submission" date="2019-01" db="EMBL/GenBank/DDBJ databases">
        <title>Ktedonosporobacter rubrisoli SCAWS-G2.</title>
        <authorList>
            <person name="Huang Y."/>
            <person name="Yan B."/>
        </authorList>
    </citation>
    <scope>NUCLEOTIDE SEQUENCE [LARGE SCALE GENOMIC DNA]</scope>
    <source>
        <strain evidence="2 3">SCAWS-G2</strain>
    </source>
</reference>
<protein>
    <submittedName>
        <fullName evidence="2">Uncharacterized protein</fullName>
    </submittedName>
</protein>